<name>A0A8X6VHK2_TRICX</name>
<comment type="caution">
    <text evidence="1">The sequence shown here is derived from an EMBL/GenBank/DDBJ whole genome shotgun (WGS) entry which is preliminary data.</text>
</comment>
<proteinExistence type="predicted"/>
<dbReference type="EMBL" id="BMAU01021258">
    <property type="protein sequence ID" value="GFY06290.1"/>
    <property type="molecule type" value="Genomic_DNA"/>
</dbReference>
<organism evidence="1 2">
    <name type="scientific">Trichonephila clavipes</name>
    <name type="common">Golden silk orbweaver</name>
    <name type="synonym">Nephila clavipes</name>
    <dbReference type="NCBI Taxonomy" id="2585209"/>
    <lineage>
        <taxon>Eukaryota</taxon>
        <taxon>Metazoa</taxon>
        <taxon>Ecdysozoa</taxon>
        <taxon>Arthropoda</taxon>
        <taxon>Chelicerata</taxon>
        <taxon>Arachnida</taxon>
        <taxon>Araneae</taxon>
        <taxon>Araneomorphae</taxon>
        <taxon>Entelegynae</taxon>
        <taxon>Araneoidea</taxon>
        <taxon>Nephilidae</taxon>
        <taxon>Trichonephila</taxon>
    </lineage>
</organism>
<accession>A0A8X6VHK2</accession>
<keyword evidence="2" id="KW-1185">Reference proteome</keyword>
<dbReference type="Proteomes" id="UP000887159">
    <property type="component" value="Unassembled WGS sequence"/>
</dbReference>
<sequence length="94" mass="10707">MTDPIWTHLRNGPPYDSVSLWYEALWHVTFIHIPDAMAAQKCVNASDIPFLGKMPNLCFTGRIILPYCILQASVNMLCKIHSYFPGHYSSLISH</sequence>
<gene>
    <name evidence="1" type="ORF">TNCV_2680821</name>
</gene>
<protein>
    <submittedName>
        <fullName evidence="1">Uncharacterized protein</fullName>
    </submittedName>
</protein>
<dbReference type="AlphaFoldDB" id="A0A8X6VHK2"/>
<reference evidence="1" key="1">
    <citation type="submission" date="2020-08" db="EMBL/GenBank/DDBJ databases">
        <title>Multicomponent nature underlies the extraordinary mechanical properties of spider dragline silk.</title>
        <authorList>
            <person name="Kono N."/>
            <person name="Nakamura H."/>
            <person name="Mori M."/>
            <person name="Yoshida Y."/>
            <person name="Ohtoshi R."/>
            <person name="Malay A.D."/>
            <person name="Moran D.A.P."/>
            <person name="Tomita M."/>
            <person name="Numata K."/>
            <person name="Arakawa K."/>
        </authorList>
    </citation>
    <scope>NUCLEOTIDE SEQUENCE</scope>
</reference>
<evidence type="ECO:0000313" key="1">
    <source>
        <dbReference type="EMBL" id="GFY06290.1"/>
    </source>
</evidence>
<evidence type="ECO:0000313" key="2">
    <source>
        <dbReference type="Proteomes" id="UP000887159"/>
    </source>
</evidence>